<comment type="subunit">
    <text evidence="8">Homodimer.</text>
</comment>
<dbReference type="InterPro" id="IPR003694">
    <property type="entry name" value="NAD_synthase"/>
</dbReference>
<feature type="binding site" evidence="8">
    <location>
        <position position="138"/>
    </location>
    <ligand>
        <name>ATP</name>
        <dbReference type="ChEBI" id="CHEBI:30616"/>
    </ligand>
</feature>
<protein>
    <recommendedName>
        <fullName evidence="8 10">NH(3)-dependent NAD(+) synthetase</fullName>
        <ecNumber evidence="8 10">6.3.1.5</ecNumber>
    </recommendedName>
</protein>
<feature type="binding site" description="in other chain" evidence="8">
    <location>
        <begin position="235"/>
        <end position="236"/>
    </location>
    <ligand>
        <name>deamido-NAD(+)</name>
        <dbReference type="ChEBI" id="CHEBI:58437"/>
        <note>ligand shared between two neighboring subunits</note>
    </ligand>
</feature>
<evidence type="ECO:0000256" key="1">
    <source>
        <dbReference type="ARBA" id="ARBA00005859"/>
    </source>
</evidence>
<feature type="binding site" evidence="8">
    <location>
        <position position="33"/>
    </location>
    <ligand>
        <name>Mg(2+)</name>
        <dbReference type="ChEBI" id="CHEBI:18420"/>
    </ligand>
</feature>
<comment type="function">
    <text evidence="8">Catalyzes the ATP-dependent amidation of deamido-NAD to form NAD. Uses ammonia as a nitrogen source.</text>
</comment>
<dbReference type="InterPro" id="IPR014729">
    <property type="entry name" value="Rossmann-like_a/b/a_fold"/>
</dbReference>
<evidence type="ECO:0000259" key="12">
    <source>
        <dbReference type="Pfam" id="PF02540"/>
    </source>
</evidence>
<dbReference type="HAMAP" id="MF_00193">
    <property type="entry name" value="NadE_ammonia_dep"/>
    <property type="match status" value="1"/>
</dbReference>
<dbReference type="EMBL" id="AVBG01000005">
    <property type="protein sequence ID" value="KGP91735.1"/>
    <property type="molecule type" value="Genomic_DNA"/>
</dbReference>
<dbReference type="Gene3D" id="3.40.50.620">
    <property type="entry name" value="HUPs"/>
    <property type="match status" value="1"/>
</dbReference>
<keyword evidence="4 8" id="KW-0547">Nucleotide-binding</keyword>
<dbReference type="InterPro" id="IPR022310">
    <property type="entry name" value="NAD/GMP_synthase"/>
</dbReference>
<dbReference type="Proteomes" id="UP000030153">
    <property type="component" value="Unassembled WGS sequence"/>
</dbReference>
<dbReference type="AlphaFoldDB" id="A0A0A2VDK0"/>
<evidence type="ECO:0000256" key="7">
    <source>
        <dbReference type="ARBA" id="ARBA00023027"/>
    </source>
</evidence>
<evidence type="ECO:0000313" key="13">
    <source>
        <dbReference type="EMBL" id="KGP91735.1"/>
    </source>
</evidence>
<dbReference type="GO" id="GO:0004359">
    <property type="term" value="F:glutaminase activity"/>
    <property type="evidence" value="ECO:0007669"/>
    <property type="project" value="InterPro"/>
</dbReference>
<dbReference type="OrthoDB" id="9803818at2"/>
<keyword evidence="5 8" id="KW-0067">ATP-binding</keyword>
<comment type="caution">
    <text evidence="13">The sequence shown here is derived from an EMBL/GenBank/DDBJ whole genome shotgun (WGS) entry which is preliminary data.</text>
</comment>
<sequence>MEKKVEYLTNWIKEKVEEAGANGALVGISGGIDSAVVSCLIKRAFPDQSLGVILPIDQEVQDQEDAVTLVEEIGLNYIGINLTDPYQTTHATIREKLKEKGDWQEERSQLGGANLQARLRMSTLYAVANHYGYLVIGTDNAAEDYTGYFTKYGDGGVDLVPLINLRKEEVRELAEYLEVPGSIINKKPSAELWEGQSDEDELGVSYDSIDAYLRGESISQKDKERVQQLHKQTQHKRQIPAGPEPFKGE</sequence>
<comment type="similarity">
    <text evidence="1 8 9">Belongs to the NAD synthetase family.</text>
</comment>
<dbReference type="CDD" id="cd00553">
    <property type="entry name" value="NAD_synthase"/>
    <property type="match status" value="1"/>
</dbReference>
<dbReference type="RefSeq" id="WP_036782766.1">
    <property type="nucleotide sequence ID" value="NZ_AVBG01000005.1"/>
</dbReference>
<dbReference type="SUPFAM" id="SSF52402">
    <property type="entry name" value="Adenine nucleotide alpha hydrolases-like"/>
    <property type="match status" value="1"/>
</dbReference>
<reference evidence="13 14" key="1">
    <citation type="submission" date="2013-08" db="EMBL/GenBank/DDBJ databases">
        <title>Genome of Pontibacillus chungwhensis.</title>
        <authorList>
            <person name="Wang Q."/>
            <person name="Wang G."/>
        </authorList>
    </citation>
    <scope>NUCLEOTIDE SEQUENCE [LARGE SCALE GENOMIC DNA]</scope>
    <source>
        <strain evidence="13 14">BH030062</strain>
    </source>
</reference>
<dbReference type="GO" id="GO:0046872">
    <property type="term" value="F:metal ion binding"/>
    <property type="evidence" value="ECO:0007669"/>
    <property type="project" value="UniProtKB-KW"/>
</dbReference>
<keyword evidence="14" id="KW-1185">Reference proteome</keyword>
<accession>A0A0A2VDK0</accession>
<comment type="catalytic activity">
    <reaction evidence="8 10">
        <text>deamido-NAD(+) + NH4(+) + ATP = AMP + diphosphate + NAD(+) + H(+)</text>
        <dbReference type="Rhea" id="RHEA:21188"/>
        <dbReference type="ChEBI" id="CHEBI:15378"/>
        <dbReference type="ChEBI" id="CHEBI:28938"/>
        <dbReference type="ChEBI" id="CHEBI:30616"/>
        <dbReference type="ChEBI" id="CHEBI:33019"/>
        <dbReference type="ChEBI" id="CHEBI:57540"/>
        <dbReference type="ChEBI" id="CHEBI:58437"/>
        <dbReference type="ChEBI" id="CHEBI:456215"/>
        <dbReference type="EC" id="6.3.1.5"/>
    </reaction>
</comment>
<evidence type="ECO:0000256" key="5">
    <source>
        <dbReference type="ARBA" id="ARBA00022840"/>
    </source>
</evidence>
<dbReference type="EC" id="6.3.1.5" evidence="8 10"/>
<name>A0A0A2VDK0_9BACI</name>
<comment type="pathway">
    <text evidence="8">Cofactor biosynthesis; NAD(+) biosynthesis; NAD(+) from deamido-NAD(+) (ammonia route): step 1/1.</text>
</comment>
<evidence type="ECO:0000256" key="10">
    <source>
        <dbReference type="RuleBase" id="RU003812"/>
    </source>
</evidence>
<dbReference type="UniPathway" id="UPA00253">
    <property type="reaction ID" value="UER00333"/>
</dbReference>
<feature type="binding site" description="in other chain" evidence="8">
    <location>
        <position position="118"/>
    </location>
    <ligand>
        <name>deamido-NAD(+)</name>
        <dbReference type="ChEBI" id="CHEBI:58437"/>
        <note>ligand shared between two neighboring subunits</note>
    </ligand>
</feature>
<feature type="region of interest" description="Disordered" evidence="11">
    <location>
        <begin position="217"/>
        <end position="249"/>
    </location>
</feature>
<keyword evidence="7 8" id="KW-0520">NAD</keyword>
<dbReference type="STRING" id="1385513.N780_19110"/>
<dbReference type="GO" id="GO:0005524">
    <property type="term" value="F:ATP binding"/>
    <property type="evidence" value="ECO:0007669"/>
    <property type="project" value="UniProtKB-UniRule"/>
</dbReference>
<evidence type="ECO:0000256" key="2">
    <source>
        <dbReference type="ARBA" id="ARBA00022598"/>
    </source>
</evidence>
<dbReference type="eggNOG" id="COG0171">
    <property type="taxonomic scope" value="Bacteria"/>
</dbReference>
<feature type="binding site" evidence="8">
    <location>
        <position position="189"/>
    </location>
    <ligand>
        <name>ATP</name>
        <dbReference type="ChEBI" id="CHEBI:30616"/>
    </ligand>
</feature>
<gene>
    <name evidence="8" type="primary">nadE</name>
    <name evidence="13" type="ORF">N780_19110</name>
</gene>
<organism evidence="13 14">
    <name type="scientific">Pontibacillus chungwhensis BH030062</name>
    <dbReference type="NCBI Taxonomy" id="1385513"/>
    <lineage>
        <taxon>Bacteria</taxon>
        <taxon>Bacillati</taxon>
        <taxon>Bacillota</taxon>
        <taxon>Bacilli</taxon>
        <taxon>Bacillales</taxon>
        <taxon>Bacillaceae</taxon>
        <taxon>Pontibacillus</taxon>
    </lineage>
</organism>
<evidence type="ECO:0000256" key="9">
    <source>
        <dbReference type="RuleBase" id="RU003811"/>
    </source>
</evidence>
<keyword evidence="3 8" id="KW-0479">Metal-binding</keyword>
<evidence type="ECO:0000256" key="8">
    <source>
        <dbReference type="HAMAP-Rule" id="MF_00193"/>
    </source>
</evidence>
<evidence type="ECO:0000256" key="3">
    <source>
        <dbReference type="ARBA" id="ARBA00022723"/>
    </source>
</evidence>
<dbReference type="PANTHER" id="PTHR23090:SF7">
    <property type="entry name" value="NH(3)-DEPENDENT NAD(+) SYNTHETASE"/>
    <property type="match status" value="1"/>
</dbReference>
<dbReference type="GO" id="GO:0009435">
    <property type="term" value="P:NAD+ biosynthetic process"/>
    <property type="evidence" value="ECO:0007669"/>
    <property type="project" value="UniProtKB-UniRule"/>
</dbReference>
<dbReference type="InterPro" id="IPR022926">
    <property type="entry name" value="NH(3)-dep_NAD(+)_synth"/>
</dbReference>
<evidence type="ECO:0000256" key="4">
    <source>
        <dbReference type="ARBA" id="ARBA00022741"/>
    </source>
</evidence>
<feature type="binding site" evidence="8">
    <location>
        <position position="167"/>
    </location>
    <ligand>
        <name>ATP</name>
        <dbReference type="ChEBI" id="CHEBI:30616"/>
    </ligand>
</feature>
<dbReference type="GO" id="GO:0008795">
    <property type="term" value="F:NAD+ synthase activity"/>
    <property type="evidence" value="ECO:0007669"/>
    <property type="project" value="UniProtKB-UniRule"/>
</dbReference>
<keyword evidence="6 8" id="KW-0460">Magnesium</keyword>
<evidence type="ECO:0000313" key="14">
    <source>
        <dbReference type="Proteomes" id="UP000030153"/>
    </source>
</evidence>
<evidence type="ECO:0000256" key="11">
    <source>
        <dbReference type="SAM" id="MobiDB-lite"/>
    </source>
</evidence>
<dbReference type="GO" id="GO:0005737">
    <property type="term" value="C:cytoplasm"/>
    <property type="evidence" value="ECO:0007669"/>
    <property type="project" value="InterPro"/>
</dbReference>
<dbReference type="GO" id="GO:0003952">
    <property type="term" value="F:NAD+ synthase (glutamine-hydrolyzing) activity"/>
    <property type="evidence" value="ECO:0007669"/>
    <property type="project" value="InterPro"/>
</dbReference>
<feature type="binding site" description="in other chain" evidence="8">
    <location>
        <position position="151"/>
    </location>
    <ligand>
        <name>deamido-NAD(+)</name>
        <dbReference type="ChEBI" id="CHEBI:58437"/>
        <note>ligand shared between two neighboring subunits</note>
    </ligand>
</feature>
<dbReference type="NCBIfam" id="TIGR00552">
    <property type="entry name" value="nadE"/>
    <property type="match status" value="1"/>
</dbReference>
<evidence type="ECO:0000256" key="6">
    <source>
        <dbReference type="ARBA" id="ARBA00022842"/>
    </source>
</evidence>
<feature type="binding site" evidence="8">
    <location>
        <position position="143"/>
    </location>
    <ligand>
        <name>Mg(2+)</name>
        <dbReference type="ChEBI" id="CHEBI:18420"/>
    </ligand>
</feature>
<feature type="binding site" evidence="8">
    <location>
        <position position="158"/>
    </location>
    <ligand>
        <name>deamido-NAD(+)</name>
        <dbReference type="ChEBI" id="CHEBI:58437"/>
        <note>ligand shared between two neighboring subunits</note>
    </ligand>
</feature>
<dbReference type="PANTHER" id="PTHR23090">
    <property type="entry name" value="NH 3 /GLUTAMINE-DEPENDENT NAD + SYNTHETASE"/>
    <property type="match status" value="1"/>
</dbReference>
<feature type="domain" description="NAD/GMP synthase" evidence="12">
    <location>
        <begin position="5"/>
        <end position="240"/>
    </location>
</feature>
<proteinExistence type="inferred from homology"/>
<feature type="binding site" evidence="8">
    <location>
        <begin position="27"/>
        <end position="34"/>
    </location>
    <ligand>
        <name>ATP</name>
        <dbReference type="ChEBI" id="CHEBI:30616"/>
    </ligand>
</feature>
<dbReference type="Pfam" id="PF02540">
    <property type="entry name" value="NAD_synthase"/>
    <property type="match status" value="1"/>
</dbReference>
<keyword evidence="2 8" id="KW-0436">Ligase</keyword>